<gene>
    <name evidence="3" type="ORF">P4O66_006860</name>
</gene>
<feature type="region of interest" description="Disordered" evidence="2">
    <location>
        <begin position="377"/>
        <end position="397"/>
    </location>
</feature>
<dbReference type="Pfam" id="PF05217">
    <property type="entry name" value="SAXO1-2"/>
    <property type="match status" value="1"/>
</dbReference>
<dbReference type="PANTHER" id="PTHR31516">
    <property type="entry name" value="STABILIZER OF AXONEMAL MICROTUBULES 2"/>
    <property type="match status" value="1"/>
</dbReference>
<evidence type="ECO:0000313" key="3">
    <source>
        <dbReference type="EMBL" id="KAK1798563.1"/>
    </source>
</evidence>
<evidence type="ECO:0000313" key="4">
    <source>
        <dbReference type="Proteomes" id="UP001239994"/>
    </source>
</evidence>
<accession>A0AAD8ZI88</accession>
<dbReference type="GO" id="GO:0036126">
    <property type="term" value="C:sperm flagellum"/>
    <property type="evidence" value="ECO:0007669"/>
    <property type="project" value="TreeGrafter"/>
</dbReference>
<organism evidence="3 4">
    <name type="scientific">Electrophorus voltai</name>
    <dbReference type="NCBI Taxonomy" id="2609070"/>
    <lineage>
        <taxon>Eukaryota</taxon>
        <taxon>Metazoa</taxon>
        <taxon>Chordata</taxon>
        <taxon>Craniata</taxon>
        <taxon>Vertebrata</taxon>
        <taxon>Euteleostomi</taxon>
        <taxon>Actinopterygii</taxon>
        <taxon>Neopterygii</taxon>
        <taxon>Teleostei</taxon>
        <taxon>Ostariophysi</taxon>
        <taxon>Gymnotiformes</taxon>
        <taxon>Gymnotoidei</taxon>
        <taxon>Gymnotidae</taxon>
        <taxon>Electrophorus</taxon>
    </lineage>
</organism>
<proteinExistence type="inferred from homology"/>
<dbReference type="GO" id="GO:0036064">
    <property type="term" value="C:ciliary basal body"/>
    <property type="evidence" value="ECO:0007669"/>
    <property type="project" value="TreeGrafter"/>
</dbReference>
<reference evidence="3" key="1">
    <citation type="submission" date="2023-03" db="EMBL/GenBank/DDBJ databases">
        <title>Electrophorus voltai genome.</title>
        <authorList>
            <person name="Bian C."/>
        </authorList>
    </citation>
    <scope>NUCLEOTIDE SEQUENCE</scope>
    <source>
        <strain evidence="3">CB-2022</strain>
        <tissue evidence="3">Muscle</tissue>
    </source>
</reference>
<feature type="region of interest" description="Disordered" evidence="2">
    <location>
        <begin position="183"/>
        <end position="202"/>
    </location>
</feature>
<comment type="caution">
    <text evidence="3">The sequence shown here is derived from an EMBL/GenBank/DDBJ whole genome shotgun (WGS) entry which is preliminary data.</text>
</comment>
<feature type="non-terminal residue" evidence="3">
    <location>
        <position position="572"/>
    </location>
</feature>
<dbReference type="GO" id="GO:0005814">
    <property type="term" value="C:centriole"/>
    <property type="evidence" value="ECO:0007669"/>
    <property type="project" value="TreeGrafter"/>
</dbReference>
<evidence type="ECO:0000256" key="2">
    <source>
        <dbReference type="SAM" id="MobiDB-lite"/>
    </source>
</evidence>
<protein>
    <recommendedName>
        <fullName evidence="5">Stabilizer of axonemal microtubules 2</fullName>
    </recommendedName>
</protein>
<feature type="compositionally biased region" description="Basic and acidic residues" evidence="2">
    <location>
        <begin position="187"/>
        <end position="197"/>
    </location>
</feature>
<dbReference type="GO" id="GO:0008017">
    <property type="term" value="F:microtubule binding"/>
    <property type="evidence" value="ECO:0007669"/>
    <property type="project" value="InterPro"/>
</dbReference>
<dbReference type="EMBL" id="JAROKS010000012">
    <property type="protein sequence ID" value="KAK1798563.1"/>
    <property type="molecule type" value="Genomic_DNA"/>
</dbReference>
<evidence type="ECO:0000256" key="1">
    <source>
        <dbReference type="ARBA" id="ARBA00008738"/>
    </source>
</evidence>
<comment type="similarity">
    <text evidence="1">Belongs to the FAM154 family.</text>
</comment>
<dbReference type="PANTHER" id="PTHR31516:SF17">
    <property type="entry name" value="STABILIZER OF AXONEMAL MICROTUBULES 2"/>
    <property type="match status" value="1"/>
</dbReference>
<evidence type="ECO:0008006" key="5">
    <source>
        <dbReference type="Google" id="ProtNLM"/>
    </source>
</evidence>
<dbReference type="AlphaFoldDB" id="A0AAD8ZI88"/>
<sequence length="572" mass="65384">MAPSHSLTAVDTSEEKSTWPGESIRLTRYSVSPGNNGAVQALDDDKAHHHANVHDSIQPRRSAAYWRLTCRKVQRNGTGFHGDSSDLLILTAVKRRFARCRVTRFRLRDAWSLRSPWDKPLKSASLTKVVKMKRLCICEICNCGRHRCAHGPTALYRRSSRACVVSEYAEKYPAYEICQPTRSPKPTYEHQGNRGKMDGTTTFRSDYVPYEVSQRPRKPEVEYQPNPGEIDLATTYKQDFNPYELLPVPPPRPKEQPRASSAKLDTVPTYKEDFRQWEIHKRELPKADMAYRPPSAKFGNTTTFQDDFIPRGLVVRESFKPPNIAKLSDTPFEGVTSNQLFYVPHAMEVRFVRAPEEYKPSSQPFLELTTHRRDYQGLPGQQTKSCKPDRAVVSSGAPFQSSTEFRDRFQQWPVSLPRPHKAVGYASPTADMDLSTTTQTTYIKHNVHPFVSVKPFSRPTRAAAPFQGNTTMKEDFKAWETRRRDVIRKPEEIRRARGKMEDLTTFKAHFIQHPPQSNVSYKPLAAPLRKDAPMEDGTMYRREFTPKKISVCPASFTTPPGFIFVDTDECGH</sequence>
<dbReference type="GO" id="GO:0005879">
    <property type="term" value="C:axonemal microtubule"/>
    <property type="evidence" value="ECO:0007669"/>
    <property type="project" value="TreeGrafter"/>
</dbReference>
<dbReference type="Proteomes" id="UP001239994">
    <property type="component" value="Unassembled WGS sequence"/>
</dbReference>
<keyword evidence="4" id="KW-1185">Reference proteome</keyword>
<dbReference type="InterPro" id="IPR033336">
    <property type="entry name" value="SAXO1/2"/>
</dbReference>
<name>A0AAD8ZI88_9TELE</name>